<protein>
    <submittedName>
        <fullName evidence="2">Maltogenic amylase-like enzyme</fullName>
    </submittedName>
</protein>
<comment type="caution">
    <text evidence="2">The sequence shown here is derived from an EMBL/GenBank/DDBJ whole genome shotgun (WGS) entry which is preliminary data.</text>
</comment>
<dbReference type="Pfam" id="PF00128">
    <property type="entry name" value="Alpha-amylase"/>
    <property type="match status" value="2"/>
</dbReference>
<dbReference type="InterPro" id="IPR032091">
    <property type="entry name" value="Malt_amylase-like_C"/>
</dbReference>
<sequence length="454" mass="51622">MKAVYGIVLFVFFLTACQQNKQQQTANSIGDTATIDGHPAWIMQGNIYEVNVRQYTAAGTFKAFEPNLDRLKNMGVQTLWFMPINPISKVDRKGSLGSYYAVSTYMDVNPEFGTMADWKHLVSLCHEKGFKVILDWVPNHTGADHYWLTKHPDFYVKDSTGKPMMAADWADTRKLNYANQELRDTMIAQMKYWIDSTGIDGYRCDVASDVPDDFWKTCIATLRKDKNIFMLAEGDKPELNADGFDATYTWYDFNIMKEIAKGKKPASAIDSAIHRTENQFPKNALRMFFTSNHDENSWNGADFSTMPGKIHAPFAVYTQTIVRSVPLIYSGQEEPILRAIRFFDKDTMVFKNFERAPFYSKLLHLRSENSALAANAAFTHIHTNVDNKVFAFIRTMGNNKVLVVLNWSNSPVTVTLNHPQIIGSATELFSNEHVNFAKGASLSLPDWGYKVFVY</sequence>
<evidence type="ECO:0000313" key="3">
    <source>
        <dbReference type="Proteomes" id="UP000249720"/>
    </source>
</evidence>
<dbReference type="InterPro" id="IPR006047">
    <property type="entry name" value="GH13_cat_dom"/>
</dbReference>
<dbReference type="AlphaFoldDB" id="A0A2W7RNH4"/>
<dbReference type="GO" id="GO:0005975">
    <property type="term" value="P:carbohydrate metabolic process"/>
    <property type="evidence" value="ECO:0007669"/>
    <property type="project" value="InterPro"/>
</dbReference>
<dbReference type="RefSeq" id="WP_111295846.1">
    <property type="nucleotide sequence ID" value="NZ_QKZV01000006.1"/>
</dbReference>
<dbReference type="Gene3D" id="2.60.40.1180">
    <property type="entry name" value="Golgi alpha-mannosidase II"/>
    <property type="match status" value="1"/>
</dbReference>
<dbReference type="PANTHER" id="PTHR47786:SF2">
    <property type="entry name" value="GLYCOSYL HYDROLASE FAMILY 13 CATALYTIC DOMAIN-CONTAINING PROTEIN"/>
    <property type="match status" value="1"/>
</dbReference>
<dbReference type="Proteomes" id="UP000249720">
    <property type="component" value="Unassembled WGS sequence"/>
</dbReference>
<keyword evidence="3" id="KW-1185">Reference proteome</keyword>
<accession>A0A2W7RNH4</accession>
<dbReference type="EMBL" id="QKZV01000006">
    <property type="protein sequence ID" value="PZX61841.1"/>
    <property type="molecule type" value="Genomic_DNA"/>
</dbReference>
<evidence type="ECO:0000313" key="2">
    <source>
        <dbReference type="EMBL" id="PZX61841.1"/>
    </source>
</evidence>
<dbReference type="SUPFAM" id="SSF51011">
    <property type="entry name" value="Glycosyl hydrolase domain"/>
    <property type="match status" value="1"/>
</dbReference>
<dbReference type="SUPFAM" id="SSF51445">
    <property type="entry name" value="(Trans)glycosidases"/>
    <property type="match status" value="1"/>
</dbReference>
<dbReference type="Pfam" id="PF16657">
    <property type="entry name" value="Malt_amylase_C"/>
    <property type="match status" value="1"/>
</dbReference>
<dbReference type="Gene3D" id="3.20.20.80">
    <property type="entry name" value="Glycosidases"/>
    <property type="match status" value="1"/>
</dbReference>
<name>A0A2W7RNH4_9BACT</name>
<dbReference type="InterPro" id="IPR013780">
    <property type="entry name" value="Glyco_hydro_b"/>
</dbReference>
<dbReference type="PROSITE" id="PS51257">
    <property type="entry name" value="PROKAR_LIPOPROTEIN"/>
    <property type="match status" value="1"/>
</dbReference>
<evidence type="ECO:0000259" key="1">
    <source>
        <dbReference type="SMART" id="SM00642"/>
    </source>
</evidence>
<dbReference type="OrthoDB" id="9805159at2"/>
<reference evidence="2 3" key="1">
    <citation type="submission" date="2018-06" db="EMBL/GenBank/DDBJ databases">
        <title>Genomic Encyclopedia of Archaeal and Bacterial Type Strains, Phase II (KMG-II): from individual species to whole genera.</title>
        <authorList>
            <person name="Goeker M."/>
        </authorList>
    </citation>
    <scope>NUCLEOTIDE SEQUENCE [LARGE SCALE GENOMIC DNA]</scope>
    <source>
        <strain evidence="2 3">DSM 23241</strain>
    </source>
</reference>
<dbReference type="SMART" id="SM00642">
    <property type="entry name" value="Aamy"/>
    <property type="match status" value="1"/>
</dbReference>
<gene>
    <name evidence="2" type="ORF">LX80_02002</name>
</gene>
<organism evidence="2 3">
    <name type="scientific">Hydrotalea sandarakina</name>
    <dbReference type="NCBI Taxonomy" id="1004304"/>
    <lineage>
        <taxon>Bacteria</taxon>
        <taxon>Pseudomonadati</taxon>
        <taxon>Bacteroidota</taxon>
        <taxon>Chitinophagia</taxon>
        <taxon>Chitinophagales</taxon>
        <taxon>Chitinophagaceae</taxon>
        <taxon>Hydrotalea</taxon>
    </lineage>
</organism>
<dbReference type="InterPro" id="IPR017853">
    <property type="entry name" value="GH"/>
</dbReference>
<proteinExistence type="predicted"/>
<dbReference type="PANTHER" id="PTHR47786">
    <property type="entry name" value="ALPHA-1,4-GLUCAN:MALTOSE-1-PHOSPHATE MALTOSYLTRANSFERASE"/>
    <property type="match status" value="1"/>
</dbReference>
<feature type="domain" description="Glycosyl hydrolase family 13 catalytic" evidence="1">
    <location>
        <begin position="49"/>
        <end position="366"/>
    </location>
</feature>
<dbReference type="CDD" id="cd11313">
    <property type="entry name" value="AmyAc_arch_bac_AmyA"/>
    <property type="match status" value="1"/>
</dbReference>